<evidence type="ECO:0000256" key="3">
    <source>
        <dbReference type="ARBA" id="ARBA00006376"/>
    </source>
</evidence>
<comment type="pathway">
    <text evidence="9">One-carbon metabolism; tetrahydrofolate interconversion.</text>
</comment>
<dbReference type="InterPro" id="IPR001085">
    <property type="entry name" value="Ser_HO-MeTrfase"/>
</dbReference>
<name>A0A1F7KEK5_9BACT</name>
<evidence type="ECO:0000256" key="6">
    <source>
        <dbReference type="ARBA" id="ARBA00022563"/>
    </source>
</evidence>
<evidence type="ECO:0000259" key="11">
    <source>
        <dbReference type="Pfam" id="PF00464"/>
    </source>
</evidence>
<dbReference type="InterPro" id="IPR039429">
    <property type="entry name" value="SHMT-like_dom"/>
</dbReference>
<comment type="similarity">
    <text evidence="3 9">Belongs to the SHMT family.</text>
</comment>
<gene>
    <name evidence="9" type="primary">glyA</name>
    <name evidence="12" type="ORF">A2209_01935</name>
</gene>
<dbReference type="GO" id="GO:0019264">
    <property type="term" value="P:glycine biosynthetic process from serine"/>
    <property type="evidence" value="ECO:0007669"/>
    <property type="project" value="UniProtKB-UniRule"/>
</dbReference>
<dbReference type="FunFam" id="3.40.640.10:FF:000001">
    <property type="entry name" value="Serine hydroxymethyltransferase"/>
    <property type="match status" value="1"/>
</dbReference>
<evidence type="ECO:0000256" key="2">
    <source>
        <dbReference type="ARBA" id="ARBA00004496"/>
    </source>
</evidence>
<evidence type="ECO:0000256" key="8">
    <source>
        <dbReference type="ARBA" id="ARBA00022898"/>
    </source>
</evidence>
<dbReference type="PANTHER" id="PTHR11680:SF35">
    <property type="entry name" value="SERINE HYDROXYMETHYLTRANSFERASE 1"/>
    <property type="match status" value="1"/>
</dbReference>
<keyword evidence="9" id="KW-0028">Amino-acid biosynthesis</keyword>
<dbReference type="SUPFAM" id="SSF53383">
    <property type="entry name" value="PLP-dependent transferases"/>
    <property type="match status" value="1"/>
</dbReference>
<dbReference type="AlphaFoldDB" id="A0A1F7KEK5"/>
<dbReference type="UniPathway" id="UPA00288">
    <property type="reaction ID" value="UER01023"/>
</dbReference>
<feature type="binding site" evidence="9">
    <location>
        <begin position="121"/>
        <end position="123"/>
    </location>
    <ligand>
        <name>(6S)-5,6,7,8-tetrahydrofolate</name>
        <dbReference type="ChEBI" id="CHEBI:57453"/>
    </ligand>
</feature>
<evidence type="ECO:0000256" key="5">
    <source>
        <dbReference type="ARBA" id="ARBA00022490"/>
    </source>
</evidence>
<dbReference type="PROSITE" id="PS00096">
    <property type="entry name" value="SHMT"/>
    <property type="match status" value="1"/>
</dbReference>
<sequence length="443" mass="49110">MNELAKQDPQVAQLMKLEANRQKQGLELIPSENYVSPSVLQAMGSILTNKYSEGYPLKRYYGGNEFIDKIELLAIKRAKKLFNVEHVNVQPYSGSPANLALTMAVCQPGDTVMGLNLIDGGHLTHGWKVSATGIFFNSVPYHVLSNGRVDFNEVKLLAKKHKPKLIWTGATAYVYQYEFDRFAKIADSVGAYLVADIAHIAGLVATGNHQNPVPYVHLITTTTHKTLRGPRGAMIMVTKKGLEKDAELPSKVDSAVFPGLQGGPHDHTTAAIAVALAEAAKPQFRRYGTQIVKNAHSLATALMNQGFKLVGNTTENHLMLVDLTPFFGPGGGYFAQYALDQAGITLNKNTIPKEPSSPYFPSGIRLGTPALTTRGMKQKEMIRVAGWINEVLTEINHYRLPSDKKDRKTYLAEFRSEVNQNRKIKRIKMEIKQFSRAFPIFAW</sequence>
<reference evidence="12 13" key="1">
    <citation type="journal article" date="2016" name="Nat. Commun.">
        <title>Thousands of microbial genomes shed light on interconnected biogeochemical processes in an aquifer system.</title>
        <authorList>
            <person name="Anantharaman K."/>
            <person name="Brown C.T."/>
            <person name="Hug L.A."/>
            <person name="Sharon I."/>
            <person name="Castelle C.J."/>
            <person name="Probst A.J."/>
            <person name="Thomas B.C."/>
            <person name="Singh A."/>
            <person name="Wilkins M.J."/>
            <person name="Karaoz U."/>
            <person name="Brodie E.L."/>
            <person name="Williams K.H."/>
            <person name="Hubbard S.S."/>
            <person name="Banfield J.F."/>
        </authorList>
    </citation>
    <scope>NUCLEOTIDE SEQUENCE [LARGE SCALE GENOMIC DNA]</scope>
</reference>
<dbReference type="InterPro" id="IPR019798">
    <property type="entry name" value="Ser_HO-MeTrfase_PLP_BS"/>
</dbReference>
<dbReference type="CDD" id="cd00378">
    <property type="entry name" value="SHMT"/>
    <property type="match status" value="1"/>
</dbReference>
<evidence type="ECO:0000256" key="9">
    <source>
        <dbReference type="HAMAP-Rule" id="MF_00051"/>
    </source>
</evidence>
<comment type="catalytic activity">
    <reaction evidence="9">
        <text>(6R)-5,10-methylene-5,6,7,8-tetrahydrofolate + glycine + H2O = (6S)-5,6,7,8-tetrahydrofolate + L-serine</text>
        <dbReference type="Rhea" id="RHEA:15481"/>
        <dbReference type="ChEBI" id="CHEBI:15377"/>
        <dbReference type="ChEBI" id="CHEBI:15636"/>
        <dbReference type="ChEBI" id="CHEBI:33384"/>
        <dbReference type="ChEBI" id="CHEBI:57305"/>
        <dbReference type="ChEBI" id="CHEBI:57453"/>
        <dbReference type="EC" id="2.1.2.1"/>
    </reaction>
</comment>
<keyword evidence="5 9" id="KW-0963">Cytoplasm</keyword>
<evidence type="ECO:0000313" key="12">
    <source>
        <dbReference type="EMBL" id="OGK66289.1"/>
    </source>
</evidence>
<evidence type="ECO:0000256" key="7">
    <source>
        <dbReference type="ARBA" id="ARBA00022679"/>
    </source>
</evidence>
<comment type="function">
    <text evidence="9">Catalyzes the reversible interconversion of serine and glycine with tetrahydrofolate (THF) serving as the one-carbon carrier. This reaction serves as the major source of one-carbon groups required for the biosynthesis of purines, thymidylate, methionine, and other important biomolecules. Also exhibits THF-independent aldolase activity toward beta-hydroxyamino acids, producing glycine and aldehydes, via a retro-aldol mechanism.</text>
</comment>
<protein>
    <recommendedName>
        <fullName evidence="9">Serine hydroxymethyltransferase</fullName>
        <shortName evidence="9">SHMT</shortName>
        <shortName evidence="9">Serine methylase</shortName>
        <ecNumber evidence="9">2.1.2.1</ecNumber>
    </recommendedName>
</protein>
<keyword evidence="8 9" id="KW-0663">Pyridoxal phosphate</keyword>
<evidence type="ECO:0000256" key="1">
    <source>
        <dbReference type="ARBA" id="ARBA00001933"/>
    </source>
</evidence>
<dbReference type="Proteomes" id="UP000178450">
    <property type="component" value="Unassembled WGS sequence"/>
</dbReference>
<feature type="binding site" evidence="9">
    <location>
        <position position="117"/>
    </location>
    <ligand>
        <name>(6S)-5,6,7,8-tetrahydrofolate</name>
        <dbReference type="ChEBI" id="CHEBI:57453"/>
    </ligand>
</feature>
<dbReference type="PANTHER" id="PTHR11680">
    <property type="entry name" value="SERINE HYDROXYMETHYLTRANSFERASE"/>
    <property type="match status" value="1"/>
</dbReference>
<dbReference type="InterPro" id="IPR015424">
    <property type="entry name" value="PyrdxlP-dep_Trfase"/>
</dbReference>
<comment type="subunit">
    <text evidence="4 9">Homodimer.</text>
</comment>
<keyword evidence="6 9" id="KW-0554">One-carbon metabolism</keyword>
<comment type="caution">
    <text evidence="12">The sequence shown here is derived from an EMBL/GenBank/DDBJ whole genome shotgun (WGS) entry which is preliminary data.</text>
</comment>
<dbReference type="InterPro" id="IPR015422">
    <property type="entry name" value="PyrdxlP-dep_Trfase_small"/>
</dbReference>
<dbReference type="NCBIfam" id="NF000586">
    <property type="entry name" value="PRK00011.1"/>
    <property type="match status" value="1"/>
</dbReference>
<dbReference type="UniPathway" id="UPA00193"/>
<evidence type="ECO:0000256" key="4">
    <source>
        <dbReference type="ARBA" id="ARBA00011738"/>
    </source>
</evidence>
<proteinExistence type="inferred from homology"/>
<dbReference type="Gene3D" id="3.40.640.10">
    <property type="entry name" value="Type I PLP-dependent aspartate aminotransferase-like (Major domain)"/>
    <property type="match status" value="1"/>
</dbReference>
<evidence type="ECO:0000256" key="10">
    <source>
        <dbReference type="PIRSR" id="PIRSR000412-50"/>
    </source>
</evidence>
<dbReference type="GO" id="GO:0030170">
    <property type="term" value="F:pyridoxal phosphate binding"/>
    <property type="evidence" value="ECO:0007669"/>
    <property type="project" value="UniProtKB-UniRule"/>
</dbReference>
<dbReference type="GO" id="GO:0005829">
    <property type="term" value="C:cytosol"/>
    <property type="evidence" value="ECO:0007669"/>
    <property type="project" value="TreeGrafter"/>
</dbReference>
<dbReference type="InterPro" id="IPR015421">
    <property type="entry name" value="PyrdxlP-dep_Trfase_major"/>
</dbReference>
<dbReference type="EC" id="2.1.2.1" evidence="9"/>
<feature type="site" description="Plays an important role in substrate specificity" evidence="9">
    <location>
        <position position="224"/>
    </location>
</feature>
<comment type="cofactor">
    <cofactor evidence="1 9 10">
        <name>pyridoxal 5'-phosphate</name>
        <dbReference type="ChEBI" id="CHEBI:597326"/>
    </cofactor>
</comment>
<dbReference type="Gene3D" id="3.90.1150.10">
    <property type="entry name" value="Aspartate Aminotransferase, domain 1"/>
    <property type="match status" value="1"/>
</dbReference>
<evidence type="ECO:0000313" key="13">
    <source>
        <dbReference type="Proteomes" id="UP000178450"/>
    </source>
</evidence>
<dbReference type="Pfam" id="PF00464">
    <property type="entry name" value="SHMT"/>
    <property type="match status" value="1"/>
</dbReference>
<accession>A0A1F7KEK5</accession>
<dbReference type="PIRSF" id="PIRSF000412">
    <property type="entry name" value="SHMT"/>
    <property type="match status" value="1"/>
</dbReference>
<comment type="pathway">
    <text evidence="9">Amino-acid biosynthesis; glycine biosynthesis; glycine from L-serine: step 1/1.</text>
</comment>
<dbReference type="EMBL" id="MGBG01000008">
    <property type="protein sequence ID" value="OGK66289.1"/>
    <property type="molecule type" value="Genomic_DNA"/>
</dbReference>
<dbReference type="GO" id="GO:0004372">
    <property type="term" value="F:glycine hydroxymethyltransferase activity"/>
    <property type="evidence" value="ECO:0007669"/>
    <property type="project" value="UniProtKB-UniRule"/>
</dbReference>
<feature type="modified residue" description="N6-(pyridoxal phosphate)lysine" evidence="9 10">
    <location>
        <position position="225"/>
    </location>
</feature>
<organism evidence="12 13">
    <name type="scientific">Candidatus Roizmanbacteria bacterium RIFOXYA1_FULL_41_12</name>
    <dbReference type="NCBI Taxonomy" id="1802082"/>
    <lineage>
        <taxon>Bacteria</taxon>
        <taxon>Candidatus Roizmaniibacteriota</taxon>
    </lineage>
</organism>
<comment type="subcellular location">
    <subcellularLocation>
        <location evidence="2 9">Cytoplasm</location>
    </subcellularLocation>
</comment>
<dbReference type="InterPro" id="IPR049943">
    <property type="entry name" value="Ser_HO-MeTrfase-like"/>
</dbReference>
<comment type="caution">
    <text evidence="9">Lacks conserved residue(s) required for the propagation of feature annotation.</text>
</comment>
<feature type="domain" description="Serine hydroxymethyltransferase-like" evidence="11">
    <location>
        <begin position="4"/>
        <end position="388"/>
    </location>
</feature>
<dbReference type="HAMAP" id="MF_00051">
    <property type="entry name" value="SHMT"/>
    <property type="match status" value="1"/>
</dbReference>
<keyword evidence="7 9" id="KW-0808">Transferase</keyword>
<dbReference type="GO" id="GO:0035999">
    <property type="term" value="P:tetrahydrofolate interconversion"/>
    <property type="evidence" value="ECO:0007669"/>
    <property type="project" value="UniProtKB-UniRule"/>
</dbReference>